<accession>A0A1H4JBX5</accession>
<evidence type="ECO:0000313" key="1">
    <source>
        <dbReference type="EMBL" id="SEB43859.1"/>
    </source>
</evidence>
<reference evidence="2" key="1">
    <citation type="submission" date="2016-10" db="EMBL/GenBank/DDBJ databases">
        <authorList>
            <person name="Varghese N."/>
        </authorList>
    </citation>
    <scope>NUCLEOTIDE SEQUENCE [LARGE SCALE GENOMIC DNA]</scope>
    <source>
        <strain evidence="2">DSM 44719</strain>
    </source>
</reference>
<organism evidence="1 2">
    <name type="scientific">Rhodococcus jostii</name>
    <dbReference type="NCBI Taxonomy" id="132919"/>
    <lineage>
        <taxon>Bacteria</taxon>
        <taxon>Bacillati</taxon>
        <taxon>Actinomycetota</taxon>
        <taxon>Actinomycetes</taxon>
        <taxon>Mycobacteriales</taxon>
        <taxon>Nocardiaceae</taxon>
        <taxon>Rhodococcus</taxon>
    </lineage>
</organism>
<dbReference type="Proteomes" id="UP000183407">
    <property type="component" value="Unassembled WGS sequence"/>
</dbReference>
<proteinExistence type="predicted"/>
<gene>
    <name evidence="1" type="ORF">SAMN04490220_0796</name>
</gene>
<dbReference type="EMBL" id="FNTL01000003">
    <property type="protein sequence ID" value="SEB43859.1"/>
    <property type="molecule type" value="Genomic_DNA"/>
</dbReference>
<sequence>MDTTRPFALSHLFYPDGSPMPILKAFCFVDLPISTECLVLNTTA</sequence>
<dbReference type="AlphaFoldDB" id="A0A1H4JBX5"/>
<evidence type="ECO:0000313" key="2">
    <source>
        <dbReference type="Proteomes" id="UP000183407"/>
    </source>
</evidence>
<name>A0A1H4JBX5_RHOJO</name>
<protein>
    <submittedName>
        <fullName evidence="1">Uncharacterized protein</fullName>
    </submittedName>
</protein>